<dbReference type="Proteomes" id="UP000027583">
    <property type="component" value="Unassembled WGS sequence"/>
</dbReference>
<feature type="region of interest" description="Disordered" evidence="6">
    <location>
        <begin position="69"/>
        <end position="95"/>
    </location>
</feature>
<evidence type="ECO:0000256" key="2">
    <source>
        <dbReference type="ARBA" id="ARBA00009677"/>
    </source>
</evidence>
<gene>
    <name evidence="7" type="ORF">ASAP_2498</name>
</gene>
<evidence type="ECO:0000256" key="3">
    <source>
        <dbReference type="ARBA" id="ARBA00014376"/>
    </source>
</evidence>
<dbReference type="GO" id="GO:0030694">
    <property type="term" value="C:bacterial-type flagellum basal body, rod"/>
    <property type="evidence" value="ECO:0007669"/>
    <property type="project" value="InterPro"/>
</dbReference>
<reference evidence="7 8" key="2">
    <citation type="journal article" date="2014" name="PLoS ONE">
        <title>Evolution of mitochondria reconstructed from the energy metabolism of living bacteria.</title>
        <authorList>
            <person name="Degli Esposti M."/>
            <person name="Chouaia B."/>
            <person name="Comandatore F."/>
            <person name="Crotti E."/>
            <person name="Sassera D."/>
            <person name="Lievens P.M."/>
            <person name="Daffonchio D."/>
            <person name="Bandi C."/>
        </authorList>
    </citation>
    <scope>NUCLEOTIDE SEQUENCE [LARGE SCALE GENOMIC DNA]</scope>
    <source>
        <strain evidence="7 8">SF2.1</strain>
    </source>
</reference>
<protein>
    <recommendedName>
        <fullName evidence="3">Flagellar basal body rod protein FlgB</fullName>
    </recommendedName>
</protein>
<evidence type="ECO:0000256" key="1">
    <source>
        <dbReference type="ARBA" id="ARBA00004117"/>
    </source>
</evidence>
<dbReference type="InterPro" id="IPR006300">
    <property type="entry name" value="FlgB"/>
</dbReference>
<reference evidence="7 8" key="1">
    <citation type="journal article" date="2014" name="Genome Biol. Evol.">
        <title>Acetic acid bacteria genomes reveal functional traits for adaptation to life in insect guts.</title>
        <authorList>
            <person name="Chouaia B."/>
            <person name="Gaiarsa S."/>
            <person name="Crotti E."/>
            <person name="Comandatore F."/>
            <person name="Degli Esposti M."/>
            <person name="Ricci I."/>
            <person name="Alma A."/>
            <person name="Favia G."/>
            <person name="Bandi C."/>
            <person name="Daffonchio D."/>
        </authorList>
    </citation>
    <scope>NUCLEOTIDE SEQUENCE [LARGE SCALE GENOMIC DNA]</scope>
    <source>
        <strain evidence="7 8">SF2.1</strain>
    </source>
</reference>
<comment type="subcellular location">
    <subcellularLocation>
        <location evidence="1">Bacterial flagellum basal body</location>
    </subcellularLocation>
</comment>
<dbReference type="GO" id="GO:0071973">
    <property type="term" value="P:bacterial-type flagellum-dependent cell motility"/>
    <property type="evidence" value="ECO:0007669"/>
    <property type="project" value="InterPro"/>
</dbReference>
<keyword evidence="7" id="KW-0282">Flagellum</keyword>
<organism evidence="7 8">
    <name type="scientific">Asaia bogorensis</name>
    <dbReference type="NCBI Taxonomy" id="91915"/>
    <lineage>
        <taxon>Bacteria</taxon>
        <taxon>Pseudomonadati</taxon>
        <taxon>Pseudomonadota</taxon>
        <taxon>Alphaproteobacteria</taxon>
        <taxon>Acetobacterales</taxon>
        <taxon>Acetobacteraceae</taxon>
        <taxon>Asaia</taxon>
    </lineage>
</organism>
<dbReference type="EMBL" id="CBLX010000019">
    <property type="protein sequence ID" value="CDG40543.1"/>
    <property type="molecule type" value="Genomic_DNA"/>
</dbReference>
<evidence type="ECO:0000256" key="6">
    <source>
        <dbReference type="SAM" id="MobiDB-lite"/>
    </source>
</evidence>
<name>A0A060QIL6_9PROT</name>
<sequence length="136" mass="14630">MLQATSPLSVSADKGTDILDLANRRMQWLQSRETLIAGNIANANTPNYVARDLPDFKGALQNQMSVQLAQTEPGHIASDTSQKGSVKADSSTSIDGNKVDLESELVKIAQTDDQQRMATSAYSTYMSMFSLALGSS</sequence>
<keyword evidence="7" id="KW-0966">Cell projection</keyword>
<evidence type="ECO:0000256" key="5">
    <source>
        <dbReference type="ARBA" id="ARBA00024934"/>
    </source>
</evidence>
<evidence type="ECO:0000313" key="7">
    <source>
        <dbReference type="EMBL" id="CDG40543.1"/>
    </source>
</evidence>
<proteinExistence type="inferred from homology"/>
<dbReference type="NCBIfam" id="TIGR01396">
    <property type="entry name" value="FlgB"/>
    <property type="match status" value="1"/>
</dbReference>
<comment type="caution">
    <text evidence="7">The sequence shown here is derived from an EMBL/GenBank/DDBJ whole genome shotgun (WGS) entry which is preliminary data.</text>
</comment>
<accession>A0A060QIL6</accession>
<evidence type="ECO:0000256" key="4">
    <source>
        <dbReference type="ARBA" id="ARBA00023143"/>
    </source>
</evidence>
<dbReference type="eggNOG" id="COG1815">
    <property type="taxonomic scope" value="Bacteria"/>
</dbReference>
<comment type="similarity">
    <text evidence="2">Belongs to the flagella basal body rod proteins family.</text>
</comment>
<evidence type="ECO:0000313" key="8">
    <source>
        <dbReference type="Proteomes" id="UP000027583"/>
    </source>
</evidence>
<feature type="compositionally biased region" description="Polar residues" evidence="6">
    <location>
        <begin position="78"/>
        <end position="95"/>
    </location>
</feature>
<keyword evidence="4" id="KW-0975">Bacterial flagellum</keyword>
<dbReference type="AlphaFoldDB" id="A0A060QIL6"/>
<comment type="function">
    <text evidence="5">Structural component of flagellum, the bacterial motility apparatus. Part of the rod structure of flagellar basal body.</text>
</comment>
<dbReference type="RefSeq" id="WP_031241802.1">
    <property type="nucleotide sequence ID" value="NZ_CBLX010000019.1"/>
</dbReference>
<keyword evidence="7" id="KW-0969">Cilium</keyword>